<protein>
    <submittedName>
        <fullName evidence="2">Membrane protein</fullName>
    </submittedName>
</protein>
<sequence length="109" mass="11956">MAGYIVQFIIGGTVMLLAAMLSQSKYLFLSGIITLLPILTLMNLNLQVHNMTAENFHLTQRNGIIGAIGMIILMMIIYYCSGFMKPAQSVLVGVGVYVVFMVVSKMTFA</sequence>
<keyword evidence="3" id="KW-1185">Reference proteome</keyword>
<gene>
    <name evidence="2" type="ORF">QI30_00635</name>
</gene>
<dbReference type="Pfam" id="PF06942">
    <property type="entry name" value="GlpM"/>
    <property type="match status" value="1"/>
</dbReference>
<organism evidence="2 3">
    <name type="scientific">Candidatus Kurthia intestinigallinarum</name>
    <dbReference type="NCBI Taxonomy" id="1562256"/>
    <lineage>
        <taxon>Bacteria</taxon>
        <taxon>Bacillati</taxon>
        <taxon>Bacillota</taxon>
        <taxon>Bacilli</taxon>
        <taxon>Bacillales</taxon>
        <taxon>Caryophanaceae</taxon>
        <taxon>Kurthia</taxon>
    </lineage>
</organism>
<feature type="transmembrane region" description="Helical" evidence="1">
    <location>
        <begin position="5"/>
        <end position="21"/>
    </location>
</feature>
<feature type="transmembrane region" description="Helical" evidence="1">
    <location>
        <begin position="27"/>
        <end position="44"/>
    </location>
</feature>
<keyword evidence="1" id="KW-0472">Membrane</keyword>
<dbReference type="AlphaFoldDB" id="A0A433RYQ5"/>
<keyword evidence="1" id="KW-1133">Transmembrane helix</keyword>
<keyword evidence="1" id="KW-0812">Transmembrane</keyword>
<name>A0A433RYQ5_9BACL</name>
<dbReference type="InterPro" id="IPR009707">
    <property type="entry name" value="GlpM/YdgC"/>
</dbReference>
<proteinExistence type="predicted"/>
<feature type="transmembrane region" description="Helical" evidence="1">
    <location>
        <begin position="90"/>
        <end position="108"/>
    </location>
</feature>
<dbReference type="RefSeq" id="WP_126989037.1">
    <property type="nucleotide sequence ID" value="NZ_JTFC01000003.1"/>
</dbReference>
<accession>A0A433RYQ5</accession>
<evidence type="ECO:0000256" key="1">
    <source>
        <dbReference type="SAM" id="Phobius"/>
    </source>
</evidence>
<dbReference type="Proteomes" id="UP000288623">
    <property type="component" value="Unassembled WGS sequence"/>
</dbReference>
<evidence type="ECO:0000313" key="2">
    <source>
        <dbReference type="EMBL" id="RUS58414.1"/>
    </source>
</evidence>
<evidence type="ECO:0000313" key="3">
    <source>
        <dbReference type="Proteomes" id="UP000288623"/>
    </source>
</evidence>
<feature type="transmembrane region" description="Helical" evidence="1">
    <location>
        <begin position="64"/>
        <end position="84"/>
    </location>
</feature>
<dbReference type="EMBL" id="JTFC01000003">
    <property type="protein sequence ID" value="RUS58414.1"/>
    <property type="molecule type" value="Genomic_DNA"/>
</dbReference>
<dbReference type="OrthoDB" id="2735929at2"/>
<reference evidence="2 3" key="1">
    <citation type="submission" date="2014-11" db="EMBL/GenBank/DDBJ databases">
        <title>Genome sequence and analysis of novel Kurthia sp.</title>
        <authorList>
            <person name="Lawson J.N."/>
            <person name="Gonzalez J.E."/>
            <person name="Rinauldi L."/>
            <person name="Xuan Z."/>
            <person name="Firman A."/>
            <person name="Shaddox L."/>
            <person name="Trudeau A."/>
            <person name="Shah S."/>
            <person name="Reiman D."/>
        </authorList>
    </citation>
    <scope>NUCLEOTIDE SEQUENCE [LARGE SCALE GENOMIC DNA]</scope>
    <source>
        <strain evidence="2 3">3B1D</strain>
    </source>
</reference>
<comment type="caution">
    <text evidence="2">The sequence shown here is derived from an EMBL/GenBank/DDBJ whole genome shotgun (WGS) entry which is preliminary data.</text>
</comment>